<feature type="region of interest" description="Disordered" evidence="1">
    <location>
        <begin position="1"/>
        <end position="54"/>
    </location>
</feature>
<comment type="caution">
    <text evidence="2">The sequence shown here is derived from an EMBL/GenBank/DDBJ whole genome shotgun (WGS) entry which is preliminary data.</text>
</comment>
<gene>
    <name evidence="2" type="ORF">C4D60_Mb08t23250</name>
</gene>
<organism evidence="2 3">
    <name type="scientific">Musa balbisiana</name>
    <name type="common">Banana</name>
    <dbReference type="NCBI Taxonomy" id="52838"/>
    <lineage>
        <taxon>Eukaryota</taxon>
        <taxon>Viridiplantae</taxon>
        <taxon>Streptophyta</taxon>
        <taxon>Embryophyta</taxon>
        <taxon>Tracheophyta</taxon>
        <taxon>Spermatophyta</taxon>
        <taxon>Magnoliopsida</taxon>
        <taxon>Liliopsida</taxon>
        <taxon>Zingiberales</taxon>
        <taxon>Musaceae</taxon>
        <taxon>Musa</taxon>
    </lineage>
</organism>
<proteinExistence type="predicted"/>
<dbReference type="EMBL" id="PYDT01000002">
    <property type="protein sequence ID" value="THU70270.1"/>
    <property type="molecule type" value="Genomic_DNA"/>
</dbReference>
<name>A0A4S8K5V7_MUSBA</name>
<evidence type="ECO:0000313" key="3">
    <source>
        <dbReference type="Proteomes" id="UP000317650"/>
    </source>
</evidence>
<evidence type="ECO:0000313" key="2">
    <source>
        <dbReference type="EMBL" id="THU70270.1"/>
    </source>
</evidence>
<protein>
    <submittedName>
        <fullName evidence="2">Uncharacterized protein</fullName>
    </submittedName>
</protein>
<keyword evidence="3" id="KW-1185">Reference proteome</keyword>
<sequence length="71" mass="7513">MYNHVSSYSRGSGSGSGPEKNFDQVPNRTLNPLLPEPPPALAASRDPAPRPSLPLDLRGLVVAVRLFGSST</sequence>
<feature type="compositionally biased region" description="Low complexity" evidence="1">
    <location>
        <begin position="1"/>
        <end position="11"/>
    </location>
</feature>
<reference evidence="2 3" key="1">
    <citation type="journal article" date="2019" name="Nat. Plants">
        <title>Genome sequencing of Musa balbisiana reveals subgenome evolution and function divergence in polyploid bananas.</title>
        <authorList>
            <person name="Yao X."/>
        </authorList>
    </citation>
    <scope>NUCLEOTIDE SEQUENCE [LARGE SCALE GENOMIC DNA]</scope>
    <source>
        <strain evidence="3">cv. DH-PKW</strain>
        <tissue evidence="2">Leaves</tissue>
    </source>
</reference>
<dbReference type="Proteomes" id="UP000317650">
    <property type="component" value="Chromosome 8"/>
</dbReference>
<evidence type="ECO:0000256" key="1">
    <source>
        <dbReference type="SAM" id="MobiDB-lite"/>
    </source>
</evidence>
<dbReference type="AlphaFoldDB" id="A0A4S8K5V7"/>
<accession>A0A4S8K5V7</accession>